<dbReference type="GO" id="GO:0008483">
    <property type="term" value="F:transaminase activity"/>
    <property type="evidence" value="ECO:0007669"/>
    <property type="project" value="UniProtKB-KW"/>
</dbReference>
<name>A0ABY8BX30_9MICO</name>
<sequence>MSDLEAYISSFEAEPGYLDWAAFGPLSPRVRDEMHADAELLGTGRRSSIDLVRGHSDVARRLLAELLGADVAEVTLQPSTSYGLMQALYGLRGGVLVSRGEFPSLTVTATRAAAVRDDLRVQWMEPDGGFVTPDTVRSALTDETTAVAVSLVDFRTGYLADLGALRDVVGDRLLIVDAIQGFGVTDADYAAADVVCGNGYKWLRAGRGAGWARFTSRALERLEPVLSGFSGTEVDLPVDEVPNVAPTARRFTVTADDMLAAGRLATGLEEVRDAGVPAIADAVADRADEMIAYADEHGIPVVTPHERENRAGIVVLRPEAADVSALSAALVNRGVTFTARAGSVRLAAHAGTGDDSMRLLVEALGAFSTYRAR</sequence>
<gene>
    <name evidence="2" type="ORF">PU630_09990</name>
</gene>
<dbReference type="Proteomes" id="UP001214553">
    <property type="component" value="Chromosome"/>
</dbReference>
<dbReference type="InterPro" id="IPR015424">
    <property type="entry name" value="PyrdxlP-dep_Trfase"/>
</dbReference>
<organism evidence="2 3">
    <name type="scientific">Microbacterium horticulturae</name>
    <dbReference type="NCBI Taxonomy" id="3028316"/>
    <lineage>
        <taxon>Bacteria</taxon>
        <taxon>Bacillati</taxon>
        <taxon>Actinomycetota</taxon>
        <taxon>Actinomycetes</taxon>
        <taxon>Micrococcales</taxon>
        <taxon>Microbacteriaceae</taxon>
        <taxon>Microbacterium</taxon>
    </lineage>
</organism>
<dbReference type="SUPFAM" id="SSF53383">
    <property type="entry name" value="PLP-dependent transferases"/>
    <property type="match status" value="1"/>
</dbReference>
<accession>A0ABY8BX30</accession>
<dbReference type="Gene3D" id="3.40.640.10">
    <property type="entry name" value="Type I PLP-dependent aspartate aminotransferase-like (Major domain)"/>
    <property type="match status" value="1"/>
</dbReference>
<keyword evidence="2" id="KW-0032">Aminotransferase</keyword>
<dbReference type="InterPro" id="IPR000192">
    <property type="entry name" value="Aminotrans_V_dom"/>
</dbReference>
<dbReference type="RefSeq" id="WP_275276928.1">
    <property type="nucleotide sequence ID" value="NZ_CP119108.1"/>
</dbReference>
<dbReference type="Gene3D" id="3.90.1150.10">
    <property type="entry name" value="Aspartate Aminotransferase, domain 1"/>
    <property type="match status" value="1"/>
</dbReference>
<dbReference type="PANTHER" id="PTHR43586:SF15">
    <property type="entry name" value="BLR3095 PROTEIN"/>
    <property type="match status" value="1"/>
</dbReference>
<protein>
    <submittedName>
        <fullName evidence="2">Aminotransferase class V-fold PLP-dependent enzyme</fullName>
    </submittedName>
</protein>
<keyword evidence="3" id="KW-1185">Reference proteome</keyword>
<proteinExistence type="predicted"/>
<evidence type="ECO:0000313" key="2">
    <source>
        <dbReference type="EMBL" id="WEG07590.1"/>
    </source>
</evidence>
<dbReference type="Pfam" id="PF00266">
    <property type="entry name" value="Aminotran_5"/>
    <property type="match status" value="1"/>
</dbReference>
<dbReference type="InterPro" id="IPR015421">
    <property type="entry name" value="PyrdxlP-dep_Trfase_major"/>
</dbReference>
<feature type="domain" description="Aminotransferase class V" evidence="1">
    <location>
        <begin position="17"/>
        <end position="339"/>
    </location>
</feature>
<keyword evidence="2" id="KW-0808">Transferase</keyword>
<evidence type="ECO:0000259" key="1">
    <source>
        <dbReference type="Pfam" id="PF00266"/>
    </source>
</evidence>
<dbReference type="InterPro" id="IPR015422">
    <property type="entry name" value="PyrdxlP-dep_Trfase_small"/>
</dbReference>
<evidence type="ECO:0000313" key="3">
    <source>
        <dbReference type="Proteomes" id="UP001214553"/>
    </source>
</evidence>
<dbReference type="EMBL" id="CP119108">
    <property type="protein sequence ID" value="WEG07590.1"/>
    <property type="molecule type" value="Genomic_DNA"/>
</dbReference>
<reference evidence="2 3" key="1">
    <citation type="submission" date="2023-03" db="EMBL/GenBank/DDBJ databases">
        <title>Genome sequence of Microbacterium sp. KACC 23027.</title>
        <authorList>
            <person name="Kim S."/>
            <person name="Heo J."/>
            <person name="Kwon S.-W."/>
        </authorList>
    </citation>
    <scope>NUCLEOTIDE SEQUENCE [LARGE SCALE GENOMIC DNA]</scope>
    <source>
        <strain evidence="2 3">KACC 23027</strain>
    </source>
</reference>
<dbReference type="PANTHER" id="PTHR43586">
    <property type="entry name" value="CYSTEINE DESULFURASE"/>
    <property type="match status" value="1"/>
</dbReference>